<evidence type="ECO:0000256" key="2">
    <source>
        <dbReference type="ARBA" id="ARBA00022679"/>
    </source>
</evidence>
<dbReference type="Gramene" id="OE9A002698T1">
    <property type="protein sequence ID" value="OE9A002698C1"/>
    <property type="gene ID" value="OE9A002698"/>
</dbReference>
<comment type="caution">
    <text evidence="5">The sequence shown here is derived from an EMBL/GenBank/DDBJ whole genome shotgun (WGS) entry which is preliminary data.</text>
</comment>
<name>A0A8S0T7T1_OLEEU</name>
<dbReference type="OrthoDB" id="5835829at2759"/>
<keyword evidence="6" id="KW-1185">Reference proteome</keyword>
<dbReference type="Pfam" id="PF00201">
    <property type="entry name" value="UDPGT"/>
    <property type="match status" value="1"/>
</dbReference>
<evidence type="ECO:0000256" key="3">
    <source>
        <dbReference type="RuleBase" id="RU003718"/>
    </source>
</evidence>
<proteinExistence type="inferred from homology"/>
<comment type="similarity">
    <text evidence="1 3">Belongs to the UDP-glycosyltransferase family.</text>
</comment>
<evidence type="ECO:0000313" key="6">
    <source>
        <dbReference type="Proteomes" id="UP000594638"/>
    </source>
</evidence>
<organism evidence="5 6">
    <name type="scientific">Olea europaea subsp. europaea</name>
    <dbReference type="NCBI Taxonomy" id="158383"/>
    <lineage>
        <taxon>Eukaryota</taxon>
        <taxon>Viridiplantae</taxon>
        <taxon>Streptophyta</taxon>
        <taxon>Embryophyta</taxon>
        <taxon>Tracheophyta</taxon>
        <taxon>Spermatophyta</taxon>
        <taxon>Magnoliopsida</taxon>
        <taxon>eudicotyledons</taxon>
        <taxon>Gunneridae</taxon>
        <taxon>Pentapetalae</taxon>
        <taxon>asterids</taxon>
        <taxon>lamiids</taxon>
        <taxon>Lamiales</taxon>
        <taxon>Oleaceae</taxon>
        <taxon>Oleeae</taxon>
        <taxon>Olea</taxon>
    </lineage>
</organism>
<dbReference type="PANTHER" id="PTHR48047:SF8">
    <property type="entry name" value="FLAVONOL 3-O-GLUCOSYLTRANSFERASE UGT89B1"/>
    <property type="match status" value="1"/>
</dbReference>
<keyword evidence="2 3" id="KW-0808">Transferase</keyword>
<dbReference type="EC" id="2.4.1.-" evidence="4"/>
<reference evidence="5 6" key="1">
    <citation type="submission" date="2019-12" db="EMBL/GenBank/DDBJ databases">
        <authorList>
            <person name="Alioto T."/>
            <person name="Alioto T."/>
            <person name="Gomez Garrido J."/>
        </authorList>
    </citation>
    <scope>NUCLEOTIDE SEQUENCE [LARGE SCALE GENOMIC DNA]</scope>
</reference>
<accession>A0A8S0T7T1</accession>
<dbReference type="GO" id="GO:0080044">
    <property type="term" value="F:quercetin 7-O-glucosyltransferase activity"/>
    <property type="evidence" value="ECO:0007669"/>
    <property type="project" value="EnsemblPlants"/>
</dbReference>
<dbReference type="PROSITE" id="PS00375">
    <property type="entry name" value="UDPGT"/>
    <property type="match status" value="1"/>
</dbReference>
<dbReference type="CDD" id="cd03784">
    <property type="entry name" value="GT1_Gtf-like"/>
    <property type="match status" value="1"/>
</dbReference>
<keyword evidence="3" id="KW-0328">Glycosyltransferase</keyword>
<evidence type="ECO:0000256" key="4">
    <source>
        <dbReference type="RuleBase" id="RU362057"/>
    </source>
</evidence>
<protein>
    <recommendedName>
        <fullName evidence="4">Glycosyltransferase</fullName>
        <ecNumber evidence="4">2.4.1.-</ecNumber>
    </recommendedName>
</protein>
<gene>
    <name evidence="5" type="ORF">OLEA9_A002698</name>
</gene>
<dbReference type="AlphaFoldDB" id="A0A8S0T7T1"/>
<dbReference type="SUPFAM" id="SSF53756">
    <property type="entry name" value="UDP-Glycosyltransferase/glycogen phosphorylase"/>
    <property type="match status" value="1"/>
</dbReference>
<dbReference type="InterPro" id="IPR002213">
    <property type="entry name" value="UDP_glucos_trans"/>
</dbReference>
<evidence type="ECO:0000313" key="5">
    <source>
        <dbReference type="EMBL" id="CAA3001035.1"/>
    </source>
</evidence>
<dbReference type="GO" id="GO:0080043">
    <property type="term" value="F:quercetin 3-O-glucosyltransferase activity"/>
    <property type="evidence" value="ECO:0007669"/>
    <property type="project" value="EnsemblPlants"/>
</dbReference>
<dbReference type="GO" id="GO:0080046">
    <property type="term" value="F:quercetin 4'-O-glucosyltransferase activity"/>
    <property type="evidence" value="ECO:0007669"/>
    <property type="project" value="EnsemblPlants"/>
</dbReference>
<dbReference type="EMBL" id="CACTIH010005728">
    <property type="protein sequence ID" value="CAA3001035.1"/>
    <property type="molecule type" value="Genomic_DNA"/>
</dbReference>
<dbReference type="FunFam" id="3.40.50.2000:FF:000143">
    <property type="entry name" value="UDP-glycosyltransferase 89B1"/>
    <property type="match status" value="1"/>
</dbReference>
<dbReference type="GO" id="GO:1901734">
    <property type="term" value="P:quercetin biosynthetic process"/>
    <property type="evidence" value="ECO:0007669"/>
    <property type="project" value="EnsemblPlants"/>
</dbReference>
<dbReference type="PANTHER" id="PTHR48047">
    <property type="entry name" value="GLYCOSYLTRANSFERASE"/>
    <property type="match status" value="1"/>
</dbReference>
<dbReference type="FunFam" id="3.40.50.2000:FF:000064">
    <property type="entry name" value="Glycosyltransferase"/>
    <property type="match status" value="1"/>
</dbReference>
<sequence length="474" mass="52205">MSESGAHILIFPYPAQGHMIPLLDFTHHLATAGLTITILVTPKNLHLLHPLLSKHPSISTLVLPFPPHPAIPDGVENTVDLPAGGFRSMLHALGQLKSPILNWFESHPSPPVAIISDMFLGWIHHLAVELGIRRYVFYPSGALAISVILSLWCDMPKRQKSEDENEMIKFSKIPSCPVYPWWQLSPIYRSYIEGDPVSEFVKDGFRANVASYGLVINTFSGLERVYLDYLSNELGNDRLWSIGPVLPLDDVGPVERGGPSEVLSSVVSSWLDACQDHTVVYICFGSQAVLTNKQMKELTLGLEKSGVKFILCVKGKTKGHVDDEDYGDIPPGFEDRVAERGLVIKGWAPQVLILRHKAIGAFLTHCGWNSTIEGIVAGVPMLAWPMGADQFANATLLVDELKVAIRVCEGDETVLESNDLVKFLGDFTSAKWIEKRAIAKNLSKAAVEAIGKEGSSFKNLDAFVRHVSELRFGL</sequence>
<dbReference type="InterPro" id="IPR035595">
    <property type="entry name" value="UDP_glycos_trans_CS"/>
</dbReference>
<dbReference type="Proteomes" id="UP000594638">
    <property type="component" value="Unassembled WGS sequence"/>
</dbReference>
<dbReference type="Gene3D" id="3.40.50.2000">
    <property type="entry name" value="Glycogen Phosphorylase B"/>
    <property type="match status" value="2"/>
</dbReference>
<evidence type="ECO:0000256" key="1">
    <source>
        <dbReference type="ARBA" id="ARBA00009995"/>
    </source>
</evidence>